<keyword evidence="4" id="KW-1185">Reference proteome</keyword>
<evidence type="ECO:0000313" key="3">
    <source>
        <dbReference type="EMBL" id="QZD87938.1"/>
    </source>
</evidence>
<evidence type="ECO:0000256" key="1">
    <source>
        <dbReference type="SAM" id="MobiDB-lite"/>
    </source>
</evidence>
<dbReference type="Proteomes" id="UP000824280">
    <property type="component" value="Chromosome"/>
</dbReference>
<organism evidence="3 4">
    <name type="scientific">Qipengyuania psychrotolerans</name>
    <dbReference type="NCBI Taxonomy" id="2867238"/>
    <lineage>
        <taxon>Bacteria</taxon>
        <taxon>Pseudomonadati</taxon>
        <taxon>Pseudomonadota</taxon>
        <taxon>Alphaproteobacteria</taxon>
        <taxon>Sphingomonadales</taxon>
        <taxon>Erythrobacteraceae</taxon>
        <taxon>Qipengyuania</taxon>
    </lineage>
</organism>
<feature type="chain" id="PRO_5045463224" evidence="2">
    <location>
        <begin position="25"/>
        <end position="88"/>
    </location>
</feature>
<proteinExistence type="predicted"/>
<keyword evidence="2" id="KW-0732">Signal</keyword>
<sequence>MLRQVLAFLALLTGLTAVGVPAQAYDNNVRIGVEQRADPDDAKDAQNACEDKQRKQKSRTDKMTPCKKQQPVTIYIPTVMFGPDRAFE</sequence>
<accession>A0ABX8ZG34</accession>
<feature type="signal peptide" evidence="2">
    <location>
        <begin position="1"/>
        <end position="24"/>
    </location>
</feature>
<evidence type="ECO:0000313" key="4">
    <source>
        <dbReference type="Proteomes" id="UP000824280"/>
    </source>
</evidence>
<dbReference type="RefSeq" id="WP_221423472.1">
    <property type="nucleotide sequence ID" value="NZ_CP081297.1"/>
</dbReference>
<protein>
    <submittedName>
        <fullName evidence="3">Uncharacterized protein</fullName>
    </submittedName>
</protein>
<gene>
    <name evidence="3" type="ORF">K3166_04410</name>
</gene>
<feature type="compositionally biased region" description="Basic and acidic residues" evidence="1">
    <location>
        <begin position="35"/>
        <end position="64"/>
    </location>
</feature>
<dbReference type="EMBL" id="CP081297">
    <property type="protein sequence ID" value="QZD87938.1"/>
    <property type="molecule type" value="Genomic_DNA"/>
</dbReference>
<feature type="region of interest" description="Disordered" evidence="1">
    <location>
        <begin position="35"/>
        <end position="67"/>
    </location>
</feature>
<name>A0ABX8ZG34_9SPHN</name>
<evidence type="ECO:0000256" key="2">
    <source>
        <dbReference type="SAM" id="SignalP"/>
    </source>
</evidence>
<reference evidence="3 4" key="1">
    <citation type="submission" date="2021-08" db="EMBL/GenBank/DDBJ databases">
        <title>Comparative Genomics Analysis of the Genus Qipengyuania Reveals Extensive Genetic Diversity and Metabolic Versatility, Including the Description of Fifteen Novel Species.</title>
        <authorList>
            <person name="Liu Y."/>
        </authorList>
    </citation>
    <scope>NUCLEOTIDE SEQUENCE [LARGE SCALE GENOMIC DNA]</scope>
    <source>
        <strain evidence="3 4">1XM2-8</strain>
    </source>
</reference>